<evidence type="ECO:0000313" key="3">
    <source>
        <dbReference type="Proteomes" id="UP001597391"/>
    </source>
</evidence>
<feature type="domain" description="KTSC" evidence="1">
    <location>
        <begin position="8"/>
        <end position="60"/>
    </location>
</feature>
<keyword evidence="3" id="KW-1185">Reference proteome</keyword>
<reference evidence="3" key="1">
    <citation type="journal article" date="2019" name="Int. J. Syst. Evol. Microbiol.">
        <title>The Global Catalogue of Microorganisms (GCM) 10K type strain sequencing project: providing services to taxonomists for standard genome sequencing and annotation.</title>
        <authorList>
            <consortium name="The Broad Institute Genomics Platform"/>
            <consortium name="The Broad Institute Genome Sequencing Center for Infectious Disease"/>
            <person name="Wu L."/>
            <person name="Ma J."/>
        </authorList>
    </citation>
    <scope>NUCLEOTIDE SEQUENCE [LARGE SCALE GENOMIC DNA]</scope>
    <source>
        <strain evidence="3">KCTC 33576</strain>
    </source>
</reference>
<dbReference type="EMBL" id="JBHUOP010000003">
    <property type="protein sequence ID" value="MFD2840590.1"/>
    <property type="molecule type" value="Genomic_DNA"/>
</dbReference>
<accession>A0ABW5XDM0</accession>
<protein>
    <submittedName>
        <fullName evidence="2">KTSC domain-containing protein</fullName>
    </submittedName>
</protein>
<dbReference type="InterPro" id="IPR025309">
    <property type="entry name" value="KTSC_dom"/>
</dbReference>
<dbReference type="Pfam" id="PF13619">
    <property type="entry name" value="KTSC"/>
    <property type="match status" value="1"/>
</dbReference>
<evidence type="ECO:0000259" key="1">
    <source>
        <dbReference type="Pfam" id="PF13619"/>
    </source>
</evidence>
<dbReference type="Proteomes" id="UP001597391">
    <property type="component" value="Unassembled WGS sequence"/>
</dbReference>
<dbReference type="RefSeq" id="WP_377466459.1">
    <property type="nucleotide sequence ID" value="NZ_JBHUOP010000003.1"/>
</dbReference>
<name>A0ABW5XDM0_9MICO</name>
<evidence type="ECO:0000313" key="2">
    <source>
        <dbReference type="EMBL" id="MFD2840590.1"/>
    </source>
</evidence>
<comment type="caution">
    <text evidence="2">The sequence shown here is derived from an EMBL/GenBank/DDBJ whole genome shotgun (WGS) entry which is preliminary data.</text>
</comment>
<proteinExistence type="predicted"/>
<sequence length="75" mass="8647">MVRLNSVSSRDIVAAGYDKEKSELHIKDKEGNIVVFHRVPFTVYQDFLEARLKGRFVKKQLIGLFVQTERVEVPA</sequence>
<gene>
    <name evidence="2" type="ORF">ACFSYH_08400</name>
</gene>
<organism evidence="2 3">
    <name type="scientific">Populibacterium corticicola</name>
    <dbReference type="NCBI Taxonomy" id="1812826"/>
    <lineage>
        <taxon>Bacteria</taxon>
        <taxon>Bacillati</taxon>
        <taxon>Actinomycetota</taxon>
        <taxon>Actinomycetes</taxon>
        <taxon>Micrococcales</taxon>
        <taxon>Jonesiaceae</taxon>
        <taxon>Populibacterium</taxon>
    </lineage>
</organism>